<dbReference type="Gene3D" id="1.10.730.10">
    <property type="entry name" value="Isoleucyl-tRNA Synthetase, Domain 1"/>
    <property type="match status" value="1"/>
</dbReference>
<dbReference type="FunFam" id="3.40.50.620:FF:000133">
    <property type="entry name" value="Isoleucyl-tRNA synthetase, cytoplasmic"/>
    <property type="match status" value="1"/>
</dbReference>
<feature type="domain" description="Methionyl/Valyl/Leucyl/Isoleucyl-tRNA synthetase anticodon-binding" evidence="17">
    <location>
        <begin position="694"/>
        <end position="848"/>
    </location>
</feature>
<evidence type="ECO:0000259" key="17">
    <source>
        <dbReference type="Pfam" id="PF08264"/>
    </source>
</evidence>
<evidence type="ECO:0000259" key="16">
    <source>
        <dbReference type="Pfam" id="PF00133"/>
    </source>
</evidence>
<comment type="catalytic activity">
    <reaction evidence="14">
        <text>tRNA(Ile) + L-isoleucine + ATP = L-isoleucyl-tRNA(Ile) + AMP + diphosphate</text>
        <dbReference type="Rhea" id="RHEA:11060"/>
        <dbReference type="Rhea" id="RHEA-COMP:9666"/>
        <dbReference type="Rhea" id="RHEA-COMP:9695"/>
        <dbReference type="ChEBI" id="CHEBI:30616"/>
        <dbReference type="ChEBI" id="CHEBI:33019"/>
        <dbReference type="ChEBI" id="CHEBI:58045"/>
        <dbReference type="ChEBI" id="CHEBI:78442"/>
        <dbReference type="ChEBI" id="CHEBI:78528"/>
        <dbReference type="ChEBI" id="CHEBI:456215"/>
        <dbReference type="EC" id="6.1.1.5"/>
    </reaction>
</comment>
<protein>
    <recommendedName>
        <fullName evidence="4">isoleucine--tRNA ligase</fullName>
        <ecNumber evidence="4">6.1.1.5</ecNumber>
    </recommendedName>
</protein>
<keyword evidence="15" id="KW-0472">Membrane</keyword>
<dbReference type="FunFam" id="3.40.50.620:FF:000063">
    <property type="entry name" value="Isoleucine--tRNA ligase"/>
    <property type="match status" value="1"/>
</dbReference>
<gene>
    <name evidence="18" type="ORF">MNBD_ACTINO01-1190</name>
</gene>
<dbReference type="Pfam" id="PF19302">
    <property type="entry name" value="DUF5915"/>
    <property type="match status" value="1"/>
</dbReference>
<evidence type="ECO:0000256" key="3">
    <source>
        <dbReference type="ARBA" id="ARBA00011245"/>
    </source>
</evidence>
<dbReference type="EMBL" id="UOEI01000123">
    <property type="protein sequence ID" value="VAV94348.1"/>
    <property type="molecule type" value="Genomic_DNA"/>
</dbReference>
<dbReference type="Gene3D" id="3.40.50.620">
    <property type="entry name" value="HUPs"/>
    <property type="match status" value="2"/>
</dbReference>
<dbReference type="GO" id="GO:0005737">
    <property type="term" value="C:cytoplasm"/>
    <property type="evidence" value="ECO:0007669"/>
    <property type="project" value="UniProtKB-SubCell"/>
</dbReference>
<dbReference type="GO" id="GO:0006428">
    <property type="term" value="P:isoleucyl-tRNA aminoacylation"/>
    <property type="evidence" value="ECO:0007669"/>
    <property type="project" value="InterPro"/>
</dbReference>
<feature type="non-terminal residue" evidence="18">
    <location>
        <position position="933"/>
    </location>
</feature>
<keyword evidence="9" id="KW-0862">Zinc</keyword>
<evidence type="ECO:0000256" key="2">
    <source>
        <dbReference type="ARBA" id="ARBA00004496"/>
    </source>
</evidence>
<feature type="domain" description="Aminoacyl-tRNA synthetase class Ia" evidence="16">
    <location>
        <begin position="23"/>
        <end position="639"/>
    </location>
</feature>
<dbReference type="SUPFAM" id="SSF50677">
    <property type="entry name" value="ValRS/IleRS/LeuRS editing domain"/>
    <property type="match status" value="1"/>
</dbReference>
<dbReference type="InterPro" id="IPR002301">
    <property type="entry name" value="Ile-tRNA-ligase"/>
</dbReference>
<keyword evidence="15" id="KW-1133">Transmembrane helix</keyword>
<evidence type="ECO:0000256" key="14">
    <source>
        <dbReference type="ARBA" id="ARBA00048359"/>
    </source>
</evidence>
<dbReference type="CDD" id="cd07961">
    <property type="entry name" value="Anticodon_Ia_Ile_ABEc"/>
    <property type="match status" value="1"/>
</dbReference>
<evidence type="ECO:0000256" key="1">
    <source>
        <dbReference type="ARBA" id="ARBA00001947"/>
    </source>
</evidence>
<reference evidence="18" key="1">
    <citation type="submission" date="2018-06" db="EMBL/GenBank/DDBJ databases">
        <authorList>
            <person name="Zhirakovskaya E."/>
        </authorList>
    </citation>
    <scope>NUCLEOTIDE SEQUENCE</scope>
</reference>
<keyword evidence="12 18" id="KW-0030">Aminoacyl-tRNA synthetase</keyword>
<dbReference type="InterPro" id="IPR002300">
    <property type="entry name" value="aa-tRNA-synth_Ia"/>
</dbReference>
<dbReference type="GO" id="GO:0046872">
    <property type="term" value="F:metal ion binding"/>
    <property type="evidence" value="ECO:0007669"/>
    <property type="project" value="UniProtKB-KW"/>
</dbReference>
<organism evidence="18">
    <name type="scientific">hydrothermal vent metagenome</name>
    <dbReference type="NCBI Taxonomy" id="652676"/>
    <lineage>
        <taxon>unclassified sequences</taxon>
        <taxon>metagenomes</taxon>
        <taxon>ecological metagenomes</taxon>
    </lineage>
</organism>
<keyword evidence="8" id="KW-0547">Nucleotide-binding</keyword>
<dbReference type="EC" id="6.1.1.5" evidence="4"/>
<dbReference type="InterPro" id="IPR033709">
    <property type="entry name" value="Anticodon_Ile_ABEc"/>
</dbReference>
<evidence type="ECO:0000256" key="11">
    <source>
        <dbReference type="ARBA" id="ARBA00022917"/>
    </source>
</evidence>
<dbReference type="AlphaFoldDB" id="A0A3B0S1P3"/>
<dbReference type="InterPro" id="IPR023586">
    <property type="entry name" value="Ile-tRNA-ligase_type2"/>
</dbReference>
<comment type="subunit">
    <text evidence="3">Monomer.</text>
</comment>
<keyword evidence="15" id="KW-0812">Transmembrane</keyword>
<name>A0A3B0S1P3_9ZZZZ</name>
<evidence type="ECO:0000313" key="18">
    <source>
        <dbReference type="EMBL" id="VAV94348.1"/>
    </source>
</evidence>
<accession>A0A3B0S1P3</accession>
<dbReference type="GO" id="GO:0004822">
    <property type="term" value="F:isoleucine-tRNA ligase activity"/>
    <property type="evidence" value="ECO:0007669"/>
    <property type="project" value="UniProtKB-EC"/>
</dbReference>
<dbReference type="Gene3D" id="3.90.740.10">
    <property type="entry name" value="Valyl/Leucyl/Isoleucyl-tRNA synthetase, editing domain"/>
    <property type="match status" value="1"/>
</dbReference>
<evidence type="ECO:0000256" key="10">
    <source>
        <dbReference type="ARBA" id="ARBA00022840"/>
    </source>
</evidence>
<comment type="cofactor">
    <cofactor evidence="1">
        <name>Zn(2+)</name>
        <dbReference type="ChEBI" id="CHEBI:29105"/>
    </cofactor>
</comment>
<dbReference type="PANTHER" id="PTHR42780:SF1">
    <property type="entry name" value="ISOLEUCINE--TRNA LIGASE, CYTOPLASMIC"/>
    <property type="match status" value="1"/>
</dbReference>
<dbReference type="SUPFAM" id="SSF47323">
    <property type="entry name" value="Anticodon-binding domain of a subclass of class I aminoacyl-tRNA synthetases"/>
    <property type="match status" value="1"/>
</dbReference>
<dbReference type="HAMAP" id="MF_02003">
    <property type="entry name" value="Ile_tRNA_synth_type2"/>
    <property type="match status" value="1"/>
</dbReference>
<dbReference type="PRINTS" id="PR00984">
    <property type="entry name" value="TRNASYNTHILE"/>
</dbReference>
<keyword evidence="5" id="KW-0963">Cytoplasm</keyword>
<dbReference type="InterPro" id="IPR009080">
    <property type="entry name" value="tRNAsynth_Ia_anticodon-bd"/>
</dbReference>
<comment type="function">
    <text evidence="13">Catalyzes the attachment of isoleucine to tRNA(Ile). As IleRS can inadvertently accommodate and process structurally similar amino acids such as valine, to avoid such errors it has two additional distinct tRNA(Ile)-dependent editing activities. One activity is designated as 'pretransfer' editing and involves the hydrolysis of activated Val-AMP. The other activity is designated 'posttransfer' editing and involves deacylation of mischarged Val-tRNA(Ile).</text>
</comment>
<evidence type="ECO:0000256" key="8">
    <source>
        <dbReference type="ARBA" id="ARBA00022741"/>
    </source>
</evidence>
<evidence type="ECO:0000256" key="9">
    <source>
        <dbReference type="ARBA" id="ARBA00022833"/>
    </source>
</evidence>
<evidence type="ECO:0000256" key="4">
    <source>
        <dbReference type="ARBA" id="ARBA00013165"/>
    </source>
</evidence>
<dbReference type="PANTHER" id="PTHR42780">
    <property type="entry name" value="SOLEUCYL-TRNA SYNTHETASE"/>
    <property type="match status" value="1"/>
</dbReference>
<dbReference type="InterPro" id="IPR014729">
    <property type="entry name" value="Rossmann-like_a/b/a_fold"/>
</dbReference>
<evidence type="ECO:0000256" key="12">
    <source>
        <dbReference type="ARBA" id="ARBA00023146"/>
    </source>
</evidence>
<dbReference type="Pfam" id="PF08264">
    <property type="entry name" value="Anticodon_1"/>
    <property type="match status" value="1"/>
</dbReference>
<dbReference type="SUPFAM" id="SSF52374">
    <property type="entry name" value="Nucleotidylyl transferase"/>
    <property type="match status" value="1"/>
</dbReference>
<sequence>MASQSAFPKVGPHVDFPELDDRILDFWDSIDAFATSIESRSADSEYTFYDGPPFATGSPHYGHILQGIIKDIVPRYWTMRGYRVERRFGWDTHGLPVEMEVEKQLGVSGPREIAELGIDTFNEACRVMVNNTTEDWYDITRRIGRWVDFDNDYKTMDTDFMESVWWVFKELWDRGYIYQDFKVLPYSYGATTPLSNFEANLDYRDVDDPAITVRVRVTDASGPVAVGDWLVFWTTTPWTVPSNLAIAVGEDIEYARVSVPQEDRRYWVARDLVASVFGEDASIDTTAPGRDLVGTAYEPPFDYFISERADGAFNVITSPEVTTVEGTGLVHMAPAYGEADFLAMQAAGITSLVDPVDAEARFTDEIPEVAGVNVKDADARLMDLLDERGALVRRSTLRHSYPFCWRTGTPLIYKAIPTWFVAVEKFRDRMVEVNQDILWVPTAIGEKRFGNWLEGARDWAISRNRYWGSCIPVWECDRCDEQIAVGSREQLFDLSGTMLDDLHKHVVDLVTFPCATCGGTMTRIPEVLDCWFESGSMPFAQIHYPFENEARFENRFPADFIAEGLDQTRGWFYTLLVLSTAIRDEAPFQNCIVTGMVLAEDGRKMSKSLKNYPDPSHVIDAFGADALRAYLINSPIVRGEPLRFSEAGVREVIRTVLLPLWNSYSFFTTYADADGLTAHDLATAPPLAERPEIDRWVVSVLQSLIGSVNEEMEAYRLYAVVPPIIGFVGDLTNWYIRRSRRRFWSRRDSDDIVDKMAAFATLYEVLTTFAAVAAPILPFITEEMYQGLVRSVDSDAPASVHHTDYPVADHASIDAELESGMSIVRTVVNLGRGLRKRHDLRVRQPLHTVTIVTRSEEVKRAVESHSALITDELNVRTVEVHSDEAGLVDLEAKANFKVLGPKLGKDMKTVASAIAELGHEAIAALLDGGTTDA</sequence>
<dbReference type="GO" id="GO:0002161">
    <property type="term" value="F:aminoacyl-tRNA deacylase activity"/>
    <property type="evidence" value="ECO:0007669"/>
    <property type="project" value="InterPro"/>
</dbReference>
<evidence type="ECO:0000256" key="5">
    <source>
        <dbReference type="ARBA" id="ARBA00022490"/>
    </source>
</evidence>
<dbReference type="InterPro" id="IPR009008">
    <property type="entry name" value="Val/Leu/Ile-tRNA-synth_edit"/>
</dbReference>
<evidence type="ECO:0000256" key="15">
    <source>
        <dbReference type="SAM" id="Phobius"/>
    </source>
</evidence>
<feature type="transmembrane region" description="Helical" evidence="15">
    <location>
        <begin position="757"/>
        <end position="780"/>
    </location>
</feature>
<dbReference type="CDD" id="cd00818">
    <property type="entry name" value="IleRS_core"/>
    <property type="match status" value="1"/>
</dbReference>
<dbReference type="GO" id="GO:0005524">
    <property type="term" value="F:ATP binding"/>
    <property type="evidence" value="ECO:0007669"/>
    <property type="project" value="UniProtKB-KW"/>
</dbReference>
<keyword evidence="10" id="KW-0067">ATP-binding</keyword>
<comment type="subcellular location">
    <subcellularLocation>
        <location evidence="2">Cytoplasm</location>
    </subcellularLocation>
</comment>
<evidence type="ECO:0000256" key="13">
    <source>
        <dbReference type="ARBA" id="ARBA00025217"/>
    </source>
</evidence>
<keyword evidence="7" id="KW-0479">Metal-binding</keyword>
<keyword evidence="11" id="KW-0648">Protein biosynthesis</keyword>
<dbReference type="InterPro" id="IPR001412">
    <property type="entry name" value="aa-tRNA-synth_I_CS"/>
</dbReference>
<proteinExistence type="inferred from homology"/>
<evidence type="ECO:0000256" key="7">
    <source>
        <dbReference type="ARBA" id="ARBA00022723"/>
    </source>
</evidence>
<keyword evidence="6 18" id="KW-0436">Ligase</keyword>
<dbReference type="NCBIfam" id="TIGR00392">
    <property type="entry name" value="ileS"/>
    <property type="match status" value="1"/>
</dbReference>
<evidence type="ECO:0000256" key="6">
    <source>
        <dbReference type="ARBA" id="ARBA00022598"/>
    </source>
</evidence>
<feature type="transmembrane region" description="Helical" evidence="15">
    <location>
        <begin position="717"/>
        <end position="736"/>
    </location>
</feature>
<dbReference type="InterPro" id="IPR013155">
    <property type="entry name" value="M/V/L/I-tRNA-synth_anticd-bd"/>
</dbReference>
<dbReference type="PROSITE" id="PS00178">
    <property type="entry name" value="AA_TRNA_LIGASE_I"/>
    <property type="match status" value="1"/>
</dbReference>
<dbReference type="Pfam" id="PF00133">
    <property type="entry name" value="tRNA-synt_1"/>
    <property type="match status" value="1"/>
</dbReference>
<dbReference type="GO" id="GO:0000049">
    <property type="term" value="F:tRNA binding"/>
    <property type="evidence" value="ECO:0007669"/>
    <property type="project" value="InterPro"/>
</dbReference>